<dbReference type="Pfam" id="PF13236">
    <property type="entry name" value="CLU"/>
    <property type="match status" value="1"/>
</dbReference>
<feature type="region of interest" description="Disordered" evidence="2">
    <location>
        <begin position="28"/>
        <end position="118"/>
    </location>
</feature>
<feature type="region of interest" description="Disordered" evidence="2">
    <location>
        <begin position="398"/>
        <end position="532"/>
    </location>
</feature>
<dbReference type="InterPro" id="IPR011990">
    <property type="entry name" value="TPR-like_helical_dom_sf"/>
</dbReference>
<feature type="compositionally biased region" description="Basic and acidic residues" evidence="2">
    <location>
        <begin position="1013"/>
        <end position="1025"/>
    </location>
</feature>
<evidence type="ECO:0000256" key="2">
    <source>
        <dbReference type="SAM" id="MobiDB-lite"/>
    </source>
</evidence>
<dbReference type="GO" id="GO:0048312">
    <property type="term" value="P:intracellular distribution of mitochondria"/>
    <property type="evidence" value="ECO:0007669"/>
    <property type="project" value="TreeGrafter"/>
</dbReference>
<dbReference type="Gene3D" id="1.25.40.10">
    <property type="entry name" value="Tetratricopeptide repeat domain"/>
    <property type="match status" value="1"/>
</dbReference>
<keyword evidence="1" id="KW-0963">Cytoplasm</keyword>
<reference evidence="4 5" key="1">
    <citation type="submission" date="2019-07" db="EMBL/GenBank/DDBJ databases">
        <title>Genomes of Cafeteria roenbergensis.</title>
        <authorList>
            <person name="Fischer M.G."/>
            <person name="Hackl T."/>
            <person name="Roman M."/>
        </authorList>
    </citation>
    <scope>NUCLEOTIDE SEQUENCE [LARGE SCALE GENOMIC DNA]</scope>
    <source>
        <strain evidence="4 5">RCC970-E3</strain>
    </source>
</reference>
<dbReference type="GO" id="GO:0005737">
    <property type="term" value="C:cytoplasm"/>
    <property type="evidence" value="ECO:0007669"/>
    <property type="project" value="TreeGrafter"/>
</dbReference>
<dbReference type="GO" id="GO:0003729">
    <property type="term" value="F:mRNA binding"/>
    <property type="evidence" value="ECO:0007669"/>
    <property type="project" value="TreeGrafter"/>
</dbReference>
<proteinExistence type="predicted"/>
<name>A0A5A8DUL3_CAFRO</name>
<evidence type="ECO:0000313" key="5">
    <source>
        <dbReference type="Proteomes" id="UP000324907"/>
    </source>
</evidence>
<evidence type="ECO:0000313" key="4">
    <source>
        <dbReference type="EMBL" id="KAA0169155.1"/>
    </source>
</evidence>
<evidence type="ECO:0000259" key="3">
    <source>
        <dbReference type="PROSITE" id="PS51823"/>
    </source>
</evidence>
<dbReference type="InterPro" id="IPR027523">
    <property type="entry name" value="CLU_prot"/>
</dbReference>
<feature type="region of interest" description="Disordered" evidence="2">
    <location>
        <begin position="1323"/>
        <end position="1375"/>
    </location>
</feature>
<feature type="region of interest" description="Disordered" evidence="2">
    <location>
        <begin position="1"/>
        <end position="20"/>
    </location>
</feature>
<sequence length="1833" mass="194353">MLARSTSWPPVSAASAANTSWLASRYRSSDTLAVRESAGSDDAPCSDTVSTASVGGALVQQRSAPVGGARPGPGSSAYEQSPLLSAGPPPAGPSAPPPLELSAPVSRLDPDSSAFDDTYQDTLDRITDEKIHEEVSQFERLVGLTRSFEQSAQQYARVIIGERHLPPSRKTIKPVRLHGVAGGQKFLVGSILFRFAVADAQPVRIYPDDAAAAKEAGHQLRSLVRAVRASHEVSGSPAKRAIRLPLMTLVDWLGYRMVAVSRLPINGDDTLRAVSVPAGAAPPSVPDQCHVAFGPVDLEVHRSANGHAYVVDFARLFPPEPLRPGGRPAEALTRLLRPELVRWWSTHRQPLCSDSNMLFQWHGSREHQLRVRQAVAFRDSRIIPSLCRYLDRHCSTAAAPGSSAAIGPRQSQRAVAPDATGWRRRAETARGSGRLVSGPAPSGRTSPAVSVASDDDELVQQLTAGDASLRRSPPDLASPSLPDLRPPSSLGGFVTPVTAASPQQPGPSSQRPLPDAGSRSPASSTSSEGSEDNLDALLLATPSAAVARQSSTATSLAASSAGLDAPSGGLRWQRTVASSAAPTDAAESAAPADASLANPSDGFYADPALPRYQFPSSTGPARAAADPRSPPTPCWALTCGCNACGDGTAALGHSSALVLGPDMIAAVDEQAAAACLQAADASLDLNGPSIFSAAFSGRHAATTVAGRAAVSHKEASQAAAEEFDADGLCRLLHSQGVNLRWLGRVWAGCECDVPRLRIGVECLARTMRTRLRSRWRRVEARREHGLGLCGDHEPWRSAARRALNEACGVGARSALAWVMLLRTATRKFEGLIEGGFVGPALRAALEADPAAVADQLGQTLESVGAEEEADLPPAGAPGRAAQVQAQAQAQGRDTPSPARQAYLEALGSASAAPTPSLRPQLPPLPDAADWLADLRALRERIPPGALALRAAHLCGVKLSSDVRDAIASSGARLFMAAEPFSDADIDDLLPRMKSTPMRHYAEGTLQLMRSLHEAEEAKRRSREEQMAALPPPQQQSSAPGAGSSQAASAGGAASLPTEAAASHGAGPRHPGVLPRAGALPAATSVSRSAATGPGKGAVPRSGPAPAAAAAPPASSPYPIEANDPAFPDGIHPHMGASHVRQALSAALSFETALALGGDDAATLCNYGYLLETVLGAPRLALHVYAHGQETSPTHSRARYYLAMCLDKASRRLRKDNQSKCVAPNRRQWLHLQGGIGLRHAVELDPRLANARKDLANFLRHTGPKLRSDDATRRWLAAEQQFRRVLAVDASHSMAWLNLGQLLLALREDWVKRSRAMARAAAAREASRLLPGRQPPSGSRGDHSGRASDASSAGSGSRSSNRGRESPPRPWGRSSAEATTAELHNAMLAVRRGTELGLFPASGACALSEEEDGEIVRFGIAGVALACMMRGARSSSMAGRYLIITAHPLVRAVTGTIASYARHRQNALKRDKQRGSDRVAAQMAVQQEWDDLPPQHLLDRIVWQCLDLIAQRVLHIVGNSGQDGKLSDHLIIKPAHGTSLGYGGAERAGRFNRKGAVPGSAESLSPDMVNLCTAELLKPRIDVEPQVLMRVAEAAEHVWAPQGRQSLFVRCQVTQLTEGSAAVATLLYDRSGRTRTRAVLESLQAVKDELSVAQLSNSMLHDCLEGTAPRTHGVQGAWADGPPCAQEAVYPPFFVVDESGTVTRTADAHERLAEPAWLAKLVATVQSLGRQAVGASRLDRAKVMWVMEALARAAAASIGIHNAFITDWDWAQVRIRLGEAPQPVASQSLRRVIFYTLAAWWCQPSWHWEAVWKALLLARVDVRRLIRPLSLSET</sequence>
<comment type="caution">
    <text evidence="4">The sequence shown here is derived from an EMBL/GenBank/DDBJ whole genome shotgun (WGS) entry which is preliminary data.</text>
</comment>
<feature type="compositionally biased region" description="Low complexity" evidence="2">
    <location>
        <begin position="474"/>
        <end position="490"/>
    </location>
</feature>
<feature type="compositionally biased region" description="Low complexity" evidence="2">
    <location>
        <begin position="872"/>
        <end position="891"/>
    </location>
</feature>
<dbReference type="InterPro" id="IPR025697">
    <property type="entry name" value="CLU_dom"/>
</dbReference>
<feature type="region of interest" description="Disordered" evidence="2">
    <location>
        <begin position="574"/>
        <end position="598"/>
    </location>
</feature>
<feature type="compositionally biased region" description="Low complexity" evidence="2">
    <location>
        <begin position="1346"/>
        <end position="1359"/>
    </location>
</feature>
<dbReference type="PANTHER" id="PTHR12601:SF6">
    <property type="entry name" value="CLUSTERED MITOCHONDRIA PROTEIN HOMOLOG"/>
    <property type="match status" value="1"/>
</dbReference>
<dbReference type="SUPFAM" id="SSF48452">
    <property type="entry name" value="TPR-like"/>
    <property type="match status" value="1"/>
</dbReference>
<feature type="region of interest" description="Disordered" evidence="2">
    <location>
        <begin position="868"/>
        <end position="896"/>
    </location>
</feature>
<accession>A0A5A8DUL3</accession>
<feature type="region of interest" description="Disordered" evidence="2">
    <location>
        <begin position="1013"/>
        <end position="1133"/>
    </location>
</feature>
<feature type="compositionally biased region" description="Low complexity" evidence="2">
    <location>
        <begin position="1103"/>
        <end position="1112"/>
    </location>
</feature>
<dbReference type="EMBL" id="VLTL01000025">
    <property type="protein sequence ID" value="KAA0169155.1"/>
    <property type="molecule type" value="Genomic_DNA"/>
</dbReference>
<feature type="compositionally biased region" description="Low complexity" evidence="2">
    <location>
        <begin position="398"/>
        <end position="408"/>
    </location>
</feature>
<feature type="compositionally biased region" description="Low complexity" evidence="2">
    <location>
        <begin position="1034"/>
        <end position="1056"/>
    </location>
</feature>
<feature type="domain" description="Clu" evidence="3">
    <location>
        <begin position="89"/>
        <end position="359"/>
    </location>
</feature>
<dbReference type="PROSITE" id="PS51823">
    <property type="entry name" value="CLU"/>
    <property type="match status" value="1"/>
</dbReference>
<organism evidence="4 5">
    <name type="scientific">Cafeteria roenbergensis</name>
    <name type="common">Marine flagellate</name>
    <dbReference type="NCBI Taxonomy" id="33653"/>
    <lineage>
        <taxon>Eukaryota</taxon>
        <taxon>Sar</taxon>
        <taxon>Stramenopiles</taxon>
        <taxon>Bigyra</taxon>
        <taxon>Opalozoa</taxon>
        <taxon>Bicosoecida</taxon>
        <taxon>Cafeteriaceae</taxon>
        <taxon>Cafeteria</taxon>
    </lineage>
</organism>
<gene>
    <name evidence="4" type="ORF">FNF28_02281</name>
</gene>
<protein>
    <recommendedName>
        <fullName evidence="3">Clu domain-containing protein</fullName>
    </recommendedName>
</protein>
<dbReference type="Proteomes" id="UP000324907">
    <property type="component" value="Unassembled WGS sequence"/>
</dbReference>
<feature type="compositionally biased region" description="Pro residues" evidence="2">
    <location>
        <begin position="87"/>
        <end position="99"/>
    </location>
</feature>
<dbReference type="PANTHER" id="PTHR12601">
    <property type="entry name" value="EUKARYOTIC TRANSLATION INITIATION FACTOR 3 SUBUNIT EIF-3"/>
    <property type="match status" value="1"/>
</dbReference>
<evidence type="ECO:0000256" key="1">
    <source>
        <dbReference type="ARBA" id="ARBA00022490"/>
    </source>
</evidence>
<feature type="compositionally biased region" description="Low complexity" evidence="2">
    <location>
        <begin position="577"/>
        <end position="598"/>
    </location>
</feature>
<feature type="compositionally biased region" description="Low complexity" evidence="2">
    <location>
        <begin position="501"/>
        <end position="528"/>
    </location>
</feature>